<evidence type="ECO:0000256" key="4">
    <source>
        <dbReference type="ARBA" id="ARBA00012968"/>
    </source>
</evidence>
<dbReference type="Gene3D" id="3.40.1190.10">
    <property type="entry name" value="Mur-like, catalytic domain"/>
    <property type="match status" value="1"/>
</dbReference>
<evidence type="ECO:0000256" key="9">
    <source>
        <dbReference type="ARBA" id="ARBA00022840"/>
    </source>
</evidence>
<dbReference type="EC" id="6.3.2.30" evidence="4"/>
<dbReference type="InterPro" id="IPR004101">
    <property type="entry name" value="Mur_ligase_C"/>
</dbReference>
<protein>
    <recommendedName>
        <fullName evidence="6">Cyanophycin synthetase</fullName>
        <ecNumber evidence="5">6.3.2.29</ecNumber>
        <ecNumber evidence="4">6.3.2.30</ecNumber>
    </recommendedName>
    <alternativeName>
        <fullName evidence="10">Cyanophycin synthase</fullName>
    </alternativeName>
</protein>
<dbReference type="NCBIfam" id="NF010623">
    <property type="entry name" value="PRK14016.1"/>
    <property type="match status" value="1"/>
</dbReference>
<dbReference type="InterPro" id="IPR036615">
    <property type="entry name" value="Mur_ligase_C_dom_sf"/>
</dbReference>
<dbReference type="PANTHER" id="PTHR23135">
    <property type="entry name" value="MUR LIGASE FAMILY MEMBER"/>
    <property type="match status" value="1"/>
</dbReference>
<dbReference type="Gene3D" id="3.30.470.20">
    <property type="entry name" value="ATP-grasp fold, B domain"/>
    <property type="match status" value="2"/>
</dbReference>
<dbReference type="RefSeq" id="WP_127032822.1">
    <property type="nucleotide sequence ID" value="NZ_RZGR01000017.1"/>
</dbReference>
<evidence type="ECO:0000256" key="2">
    <source>
        <dbReference type="ARBA" id="ARBA00009060"/>
    </source>
</evidence>
<dbReference type="Pfam" id="PF08443">
    <property type="entry name" value="RimK"/>
    <property type="match status" value="1"/>
</dbReference>
<accession>A0A3S0XT02</accession>
<dbReference type="AlphaFoldDB" id="A0A3S0XT02"/>
<evidence type="ECO:0000256" key="8">
    <source>
        <dbReference type="ARBA" id="ARBA00022741"/>
    </source>
</evidence>
<comment type="caution">
    <text evidence="15">The sequence shown here is derived from an EMBL/GenBank/DDBJ whole genome shotgun (WGS) entry which is preliminary data.</text>
</comment>
<keyword evidence="9 13" id="KW-0067">ATP-binding</keyword>
<dbReference type="EC" id="6.3.2.29" evidence="5"/>
<reference evidence="15 16" key="1">
    <citation type="submission" date="2018-12" db="EMBL/GenBank/DDBJ databases">
        <title>Legionella sp,whole genome shotgun sequence.</title>
        <authorList>
            <person name="Wu H."/>
        </authorList>
    </citation>
    <scope>NUCLEOTIDE SEQUENCE [LARGE SCALE GENOMIC DNA]</scope>
    <source>
        <strain evidence="16">km714</strain>
    </source>
</reference>
<dbReference type="SUPFAM" id="SSF56059">
    <property type="entry name" value="Glutathione synthetase ATP-binding domain-like"/>
    <property type="match status" value="1"/>
</dbReference>
<dbReference type="Proteomes" id="UP000288012">
    <property type="component" value="Unassembled WGS sequence"/>
</dbReference>
<dbReference type="NCBIfam" id="TIGR02068">
    <property type="entry name" value="cya_phycin_syn"/>
    <property type="match status" value="1"/>
</dbReference>
<comment type="function">
    <text evidence="1">Catalyzes the ATP-dependent polymerization of arginine and aspartate to multi-L-arginyl-poly-L-aspartic acid (cyanophycin; a water-insoluble reserve polymer).</text>
</comment>
<evidence type="ECO:0000256" key="13">
    <source>
        <dbReference type="PROSITE-ProRule" id="PRU00409"/>
    </source>
</evidence>
<comment type="subunit">
    <text evidence="3">Homodimer.</text>
</comment>
<dbReference type="OrthoDB" id="9803907at2"/>
<keyword evidence="8 13" id="KW-0547">Nucleotide-binding</keyword>
<name>A0A3S0XT02_9GAMM</name>
<dbReference type="PROSITE" id="PS50975">
    <property type="entry name" value="ATP_GRASP"/>
    <property type="match status" value="1"/>
</dbReference>
<dbReference type="Pfam" id="PF18921">
    <property type="entry name" value="Cyanophycin_syn"/>
    <property type="match status" value="1"/>
</dbReference>
<sequence>MKILQIKTLKGPNYWSNYRKKLIALKLDLEEYENFPTNLLKGFPQALAKLLPSLYSHRCSRGVEGGFLQRLEEGTWLGHVVEHIALELQTLAGMDCGFGRAYDAHEHGVYHVIFSYEVENAGLYAANAAVHIANTLAQGKKYTKLNQDLQVLKNLYEREKLGPSTEAIVKEAEKRNIPATPVQGAIILGYGCRQKKINATLTSHTSSIGVDIAADKELTKQLLLSHFIPVPRGVLISTMEELDAAIRELGFPLVIKPFNGNHGRGITSNIIDKEKALLSFNLAKTFSAKIIVERFIEGSDYRFLVINYKVAAVAQRTPAMVIGTGTQTIKQLIDEVNKDPRRGELHSNVLTLIKIDKTTRTILAEKNLSLDSILPAGEILYLKDAANLSSGGTATDVTDDVHVDNIKLAERTARLMGLDICGLDVIAKDIKSPINWMNGAIIEVNAAPGLRMHLAPSQGVTRNVAAPIIDMLFPQGKSARIPLIAVTGTNGKTTVVRLIAHLAKHAGYRVGFTTTDGIYINDDLIHEGDCSGPSSAATILHDPWVEFAVLECARGGILRSGLGFDECDVSVITNITSDHLGLNDIHTLEELVRAKGVVARSTKKDGYALLNADDERAYRIKEELICNVALFGLRNTSRIQSHCEAGGLAAYVNNNTIVVQKNHDKTIIASLADIPITFNGKASFMVLNVLTAVLTGIIFNIPIQEIGSALQKFSSSPTNTPGRMNLFQFDNFQVLLDYAHNEGAYIEIKKYLDSIKCNRKIGIISATGDRRPEDIQQLGYQSAQMFDEIIIRHNVDGRGRTNEELTDFLMEGIERFNPDANVKIISDEFEALHYAMDHATPGTFIFYSIDDVLKVVNYMKEYSAK</sequence>
<dbReference type="InterPro" id="IPR013221">
    <property type="entry name" value="Mur_ligase_cen"/>
</dbReference>
<keyword evidence="7 15" id="KW-0436">Ligase</keyword>
<dbReference type="SUPFAM" id="SSF53623">
    <property type="entry name" value="MurD-like peptide ligases, catalytic domain"/>
    <property type="match status" value="1"/>
</dbReference>
<evidence type="ECO:0000256" key="11">
    <source>
        <dbReference type="ARBA" id="ARBA00048094"/>
    </source>
</evidence>
<dbReference type="InterPro" id="IPR011810">
    <property type="entry name" value="Cya_phycin_syn"/>
</dbReference>
<dbReference type="Pfam" id="PF02875">
    <property type="entry name" value="Mur_ligase_C"/>
    <property type="match status" value="1"/>
</dbReference>
<gene>
    <name evidence="15" type="primary">cphA</name>
    <name evidence="15" type="ORF">EKM59_06705</name>
</gene>
<comment type="catalytic activity">
    <reaction evidence="12">
        <text>[L-4-(L-arginin-2-N-yl)aspartate](n) + L-aspartate + ATP = [L-4-(L-arginin-2-N-yl)aspartate](n)-L-aspartate + ADP + phosphate + H(+)</text>
        <dbReference type="Rhea" id="RHEA:13277"/>
        <dbReference type="Rhea" id="RHEA-COMP:13728"/>
        <dbReference type="Rhea" id="RHEA-COMP:13733"/>
        <dbReference type="ChEBI" id="CHEBI:15378"/>
        <dbReference type="ChEBI" id="CHEBI:29991"/>
        <dbReference type="ChEBI" id="CHEBI:30616"/>
        <dbReference type="ChEBI" id="CHEBI:43474"/>
        <dbReference type="ChEBI" id="CHEBI:137986"/>
        <dbReference type="ChEBI" id="CHEBI:137990"/>
        <dbReference type="ChEBI" id="CHEBI:456216"/>
        <dbReference type="EC" id="6.3.2.29"/>
    </reaction>
</comment>
<evidence type="ECO:0000256" key="3">
    <source>
        <dbReference type="ARBA" id="ARBA00011738"/>
    </source>
</evidence>
<feature type="domain" description="ATP-grasp" evidence="14">
    <location>
        <begin position="220"/>
        <end position="473"/>
    </location>
</feature>
<dbReference type="InterPro" id="IPR044019">
    <property type="entry name" value="Cyanophycin_syn_N"/>
</dbReference>
<evidence type="ECO:0000256" key="7">
    <source>
        <dbReference type="ARBA" id="ARBA00022598"/>
    </source>
</evidence>
<dbReference type="PANTHER" id="PTHR23135:SF18">
    <property type="entry name" value="CYANOPHYCIN SYNTHETASE"/>
    <property type="match status" value="1"/>
</dbReference>
<dbReference type="Gene3D" id="3.90.190.20">
    <property type="entry name" value="Mur ligase, C-terminal domain"/>
    <property type="match status" value="1"/>
</dbReference>
<keyword evidence="16" id="KW-1185">Reference proteome</keyword>
<dbReference type="GO" id="GO:0071160">
    <property type="term" value="F:cyanophycin synthetase activity (L-aspartate-adding)"/>
    <property type="evidence" value="ECO:0007669"/>
    <property type="project" value="UniProtKB-EC"/>
</dbReference>
<dbReference type="GO" id="GO:0046872">
    <property type="term" value="F:metal ion binding"/>
    <property type="evidence" value="ECO:0007669"/>
    <property type="project" value="InterPro"/>
</dbReference>
<comment type="similarity">
    <text evidence="2">In the C-terminal section; belongs to the MurCDEF family.</text>
</comment>
<dbReference type="SUPFAM" id="SSF53244">
    <property type="entry name" value="MurD-like peptide ligases, peptide-binding domain"/>
    <property type="match status" value="1"/>
</dbReference>
<dbReference type="GO" id="GO:0071161">
    <property type="term" value="F:cyanophycin synthetase activity (L-arginine-adding)"/>
    <property type="evidence" value="ECO:0007669"/>
    <property type="project" value="UniProtKB-EC"/>
</dbReference>
<dbReference type="InterPro" id="IPR036565">
    <property type="entry name" value="Mur-like_cat_sf"/>
</dbReference>
<dbReference type="EMBL" id="RZGR01000017">
    <property type="protein sequence ID" value="RUQ85324.1"/>
    <property type="molecule type" value="Genomic_DNA"/>
</dbReference>
<dbReference type="Pfam" id="PF08245">
    <property type="entry name" value="Mur_ligase_M"/>
    <property type="match status" value="1"/>
</dbReference>
<evidence type="ECO:0000256" key="10">
    <source>
        <dbReference type="ARBA" id="ARBA00031353"/>
    </source>
</evidence>
<organism evidence="15 16">
    <name type="scientific">Legionella septentrionalis</name>
    <dbReference type="NCBI Taxonomy" id="2498109"/>
    <lineage>
        <taxon>Bacteria</taxon>
        <taxon>Pseudomonadati</taxon>
        <taxon>Pseudomonadota</taxon>
        <taxon>Gammaproteobacteria</taxon>
        <taxon>Legionellales</taxon>
        <taxon>Legionellaceae</taxon>
        <taxon>Legionella</taxon>
    </lineage>
</organism>
<proteinExistence type="inferred from homology"/>
<evidence type="ECO:0000256" key="6">
    <source>
        <dbReference type="ARBA" id="ARBA00022036"/>
    </source>
</evidence>
<dbReference type="GO" id="GO:0005524">
    <property type="term" value="F:ATP binding"/>
    <property type="evidence" value="ECO:0007669"/>
    <property type="project" value="UniProtKB-UniRule"/>
</dbReference>
<dbReference type="InterPro" id="IPR011761">
    <property type="entry name" value="ATP-grasp"/>
</dbReference>
<evidence type="ECO:0000313" key="15">
    <source>
        <dbReference type="EMBL" id="RUQ85324.1"/>
    </source>
</evidence>
<evidence type="ECO:0000256" key="1">
    <source>
        <dbReference type="ARBA" id="ARBA00003184"/>
    </source>
</evidence>
<evidence type="ECO:0000259" key="14">
    <source>
        <dbReference type="PROSITE" id="PS50975"/>
    </source>
</evidence>
<evidence type="ECO:0000256" key="5">
    <source>
        <dbReference type="ARBA" id="ARBA00013005"/>
    </source>
</evidence>
<comment type="catalytic activity">
    <reaction evidence="11">
        <text>[L-4-(L-arginin-2-N-yl)aspartate](n)-L-aspartate + L-arginine + ATP = [L-4-(L-arginin-2-N-yl)aspartate](n+1) + ADP + phosphate + H(+)</text>
        <dbReference type="Rhea" id="RHEA:23888"/>
        <dbReference type="Rhea" id="RHEA-COMP:13732"/>
        <dbReference type="Rhea" id="RHEA-COMP:13733"/>
        <dbReference type="ChEBI" id="CHEBI:15378"/>
        <dbReference type="ChEBI" id="CHEBI:30616"/>
        <dbReference type="ChEBI" id="CHEBI:32682"/>
        <dbReference type="ChEBI" id="CHEBI:43474"/>
        <dbReference type="ChEBI" id="CHEBI:137986"/>
        <dbReference type="ChEBI" id="CHEBI:137990"/>
        <dbReference type="ChEBI" id="CHEBI:456216"/>
        <dbReference type="EC" id="6.3.2.30"/>
    </reaction>
</comment>
<evidence type="ECO:0000256" key="12">
    <source>
        <dbReference type="ARBA" id="ARBA00048425"/>
    </source>
</evidence>
<evidence type="ECO:0000313" key="16">
    <source>
        <dbReference type="Proteomes" id="UP000288012"/>
    </source>
</evidence>
<dbReference type="InterPro" id="IPR013651">
    <property type="entry name" value="ATP-grasp_RimK-type"/>
</dbReference>